<dbReference type="GO" id="GO:0070403">
    <property type="term" value="F:NAD+ binding"/>
    <property type="evidence" value="ECO:0007669"/>
    <property type="project" value="InterPro"/>
</dbReference>
<protein>
    <recommendedName>
        <fullName evidence="5">NAD-dependent epimerase/dehydratase domain-containing protein</fullName>
    </recommendedName>
</protein>
<dbReference type="GO" id="GO:0048040">
    <property type="term" value="F:UDP-glucuronate decarboxylase activity"/>
    <property type="evidence" value="ECO:0007669"/>
    <property type="project" value="TreeGrafter"/>
</dbReference>
<dbReference type="EMBL" id="NHOI01000013">
    <property type="protein sequence ID" value="OVZ86560.1"/>
    <property type="molecule type" value="Genomic_DNA"/>
</dbReference>
<evidence type="ECO:0000256" key="2">
    <source>
        <dbReference type="ARBA" id="ARBA00022793"/>
    </source>
</evidence>
<dbReference type="Proteomes" id="UP000196440">
    <property type="component" value="Unassembled WGS sequence"/>
</dbReference>
<dbReference type="GO" id="GO:0005737">
    <property type="term" value="C:cytoplasm"/>
    <property type="evidence" value="ECO:0007669"/>
    <property type="project" value="TreeGrafter"/>
</dbReference>
<sequence length="168" mass="18817">MYLLESQYSIPCKIVRILHTYGPGMDLNDGRVFADFVRSAVQGKNIEMKSDGSAIRAFCYLSDAIYAIFKVLLCGETSIAYNIGNESCEVSIRSLAYSINELSTNKKSAVIISGKDDNYIPSTVNRIVPNTEKLRGLGWKPHYGIESGFERTIYLDWECANLISFFIS</sequence>
<comment type="cofactor">
    <cofactor evidence="1">
        <name>NAD(+)</name>
        <dbReference type="ChEBI" id="CHEBI:57540"/>
    </cofactor>
</comment>
<keyword evidence="4" id="KW-0456">Lyase</keyword>
<dbReference type="GO" id="GO:0042732">
    <property type="term" value="P:D-xylose metabolic process"/>
    <property type="evidence" value="ECO:0007669"/>
    <property type="project" value="InterPro"/>
</dbReference>
<dbReference type="AlphaFoldDB" id="A0A209A1G4"/>
<dbReference type="PANTHER" id="PTHR43078">
    <property type="entry name" value="UDP-GLUCURONIC ACID DECARBOXYLASE-RELATED"/>
    <property type="match status" value="1"/>
</dbReference>
<evidence type="ECO:0000313" key="6">
    <source>
        <dbReference type="EMBL" id="OVZ86560.1"/>
    </source>
</evidence>
<keyword evidence="2" id="KW-0210">Decarboxylase</keyword>
<evidence type="ECO:0000259" key="5">
    <source>
        <dbReference type="Pfam" id="PF01370"/>
    </source>
</evidence>
<evidence type="ECO:0000256" key="3">
    <source>
        <dbReference type="ARBA" id="ARBA00023027"/>
    </source>
</evidence>
<evidence type="ECO:0000256" key="4">
    <source>
        <dbReference type="ARBA" id="ARBA00023239"/>
    </source>
</evidence>
<keyword evidence="3" id="KW-0520">NAD</keyword>
<dbReference type="Pfam" id="PF01370">
    <property type="entry name" value="Epimerase"/>
    <property type="match status" value="1"/>
</dbReference>
<accession>A0A209A1G4</accession>
<dbReference type="InterPro" id="IPR036291">
    <property type="entry name" value="NAD(P)-bd_dom_sf"/>
</dbReference>
<dbReference type="PANTHER" id="PTHR43078:SF6">
    <property type="entry name" value="UDP-GLUCURONIC ACID DECARBOXYLASE 1"/>
    <property type="match status" value="1"/>
</dbReference>
<reference evidence="6 7" key="1">
    <citation type="submission" date="2017-05" db="EMBL/GenBank/DDBJ databases">
        <title>Whole genome sequencing of Yersinia kristensenii.</title>
        <authorList>
            <person name="Campioni F."/>
        </authorList>
    </citation>
    <scope>NUCLEOTIDE SEQUENCE [LARGE SCALE GENOMIC DNA]</scope>
    <source>
        <strain evidence="6 7">CFSAN060536</strain>
    </source>
</reference>
<dbReference type="SUPFAM" id="SSF51735">
    <property type="entry name" value="NAD(P)-binding Rossmann-fold domains"/>
    <property type="match status" value="1"/>
</dbReference>
<name>A0A209A1G4_YERIN</name>
<proteinExistence type="predicted"/>
<evidence type="ECO:0000256" key="1">
    <source>
        <dbReference type="ARBA" id="ARBA00001911"/>
    </source>
</evidence>
<organism evidence="6 7">
    <name type="scientific">Yersinia intermedia</name>
    <dbReference type="NCBI Taxonomy" id="631"/>
    <lineage>
        <taxon>Bacteria</taxon>
        <taxon>Pseudomonadati</taxon>
        <taxon>Pseudomonadota</taxon>
        <taxon>Gammaproteobacteria</taxon>
        <taxon>Enterobacterales</taxon>
        <taxon>Yersiniaceae</taxon>
        <taxon>Yersinia</taxon>
    </lineage>
</organism>
<feature type="domain" description="NAD-dependent epimerase/dehydratase" evidence="5">
    <location>
        <begin position="6"/>
        <end position="84"/>
    </location>
</feature>
<gene>
    <name evidence="6" type="ORF">CBW57_11450</name>
</gene>
<dbReference type="InterPro" id="IPR044516">
    <property type="entry name" value="UXS-like"/>
</dbReference>
<dbReference type="Gene3D" id="3.40.50.720">
    <property type="entry name" value="NAD(P)-binding Rossmann-like Domain"/>
    <property type="match status" value="1"/>
</dbReference>
<comment type="caution">
    <text evidence="6">The sequence shown here is derived from an EMBL/GenBank/DDBJ whole genome shotgun (WGS) entry which is preliminary data.</text>
</comment>
<dbReference type="InterPro" id="IPR001509">
    <property type="entry name" value="Epimerase_deHydtase"/>
</dbReference>
<evidence type="ECO:0000313" key="7">
    <source>
        <dbReference type="Proteomes" id="UP000196440"/>
    </source>
</evidence>